<dbReference type="InterPro" id="IPR001959">
    <property type="entry name" value="Transposase"/>
</dbReference>
<dbReference type="RefSeq" id="WP_282201579.1">
    <property type="nucleotide sequence ID" value="NZ_BOQE01000002.1"/>
</dbReference>
<accession>A0AAV4LKX4</accession>
<proteinExistence type="inferred from homology"/>
<keyword evidence="9" id="KW-1185">Reference proteome</keyword>
<keyword evidence="4" id="KW-0238">DNA-binding</keyword>
<comment type="similarity">
    <text evidence="1">In the C-terminal section; belongs to the transposase 35 family.</text>
</comment>
<feature type="domain" description="Cas12f1-like TNB" evidence="7">
    <location>
        <begin position="285"/>
        <end position="351"/>
    </location>
</feature>
<evidence type="ECO:0000259" key="7">
    <source>
        <dbReference type="Pfam" id="PF07282"/>
    </source>
</evidence>
<dbReference type="InterPro" id="IPR010095">
    <property type="entry name" value="Cas12f1-like_TNB"/>
</dbReference>
<reference evidence="8" key="1">
    <citation type="journal article" date="2023" name="Int. J. Syst. Evol. Microbiol.">
        <title>Collibacillus ludicampi gen. nov., sp. nov., a new soil bacterium of the family Alicyclobacillaceae.</title>
        <authorList>
            <person name="Jojima T."/>
            <person name="Ioku Y."/>
            <person name="Fukuta Y."/>
            <person name="Shirasaka N."/>
            <person name="Matsumura Y."/>
            <person name="Mori M."/>
        </authorList>
    </citation>
    <scope>NUCLEOTIDE SEQUENCE</scope>
    <source>
        <strain evidence="8">TP075</strain>
    </source>
</reference>
<dbReference type="GO" id="GO:0006310">
    <property type="term" value="P:DNA recombination"/>
    <property type="evidence" value="ECO:0007669"/>
    <property type="project" value="UniProtKB-KW"/>
</dbReference>
<dbReference type="Proteomes" id="UP001057291">
    <property type="component" value="Unassembled WGS sequence"/>
</dbReference>
<gene>
    <name evidence="8" type="ORF">DNHGIG_40850</name>
</gene>
<dbReference type="AlphaFoldDB" id="A0AAV4LKX4"/>
<dbReference type="PANTHER" id="PTHR30405">
    <property type="entry name" value="TRANSPOSASE"/>
    <property type="match status" value="1"/>
</dbReference>
<evidence type="ECO:0000313" key="8">
    <source>
        <dbReference type="EMBL" id="GIM48536.1"/>
    </source>
</evidence>
<comment type="caution">
    <text evidence="8">The sequence shown here is derived from an EMBL/GenBank/DDBJ whole genome shotgun (WGS) entry which is preliminary data.</text>
</comment>
<dbReference type="InterPro" id="IPR010094">
    <property type="entry name" value="Transposase_put_N"/>
</dbReference>
<dbReference type="GO" id="GO:0003677">
    <property type="term" value="F:DNA binding"/>
    <property type="evidence" value="ECO:0007669"/>
    <property type="project" value="UniProtKB-KW"/>
</dbReference>
<dbReference type="Pfam" id="PF01385">
    <property type="entry name" value="OrfB_IS605"/>
    <property type="match status" value="1"/>
</dbReference>
<dbReference type="PANTHER" id="PTHR30405:SF11">
    <property type="entry name" value="RNA-GUIDED DNA ENDONUCLEASE RV2885C-RELATED"/>
    <property type="match status" value="1"/>
</dbReference>
<comment type="similarity">
    <text evidence="2">In the N-terminal section; belongs to the transposase 2 family.</text>
</comment>
<dbReference type="NCBIfam" id="TIGR01765">
    <property type="entry name" value="tspaseT_teng_N"/>
    <property type="match status" value="1"/>
</dbReference>
<evidence type="ECO:0000256" key="3">
    <source>
        <dbReference type="ARBA" id="ARBA00022578"/>
    </source>
</evidence>
<evidence type="ECO:0000256" key="1">
    <source>
        <dbReference type="ARBA" id="ARBA00008761"/>
    </source>
</evidence>
<feature type="domain" description="Probable transposase IS891/IS1136/IS1341" evidence="6">
    <location>
        <begin position="156"/>
        <end position="244"/>
    </location>
</feature>
<evidence type="ECO:0000256" key="5">
    <source>
        <dbReference type="ARBA" id="ARBA00023172"/>
    </source>
</evidence>
<protein>
    <submittedName>
        <fullName evidence="8">Transposase</fullName>
    </submittedName>
</protein>
<evidence type="ECO:0000313" key="9">
    <source>
        <dbReference type="Proteomes" id="UP001057291"/>
    </source>
</evidence>
<sequence>MLITTKIKLLPNDQQYEQLLSTMKRFNEACNRISEIAFEKKVFSKVKIQKECYYEIREQFGLSAQMVIRAIAKVAESYKVDKKVVHTFRPTGAMIYDERILSFKGLEFASTLTLDGRIDVPMQISSYHRGVLEGKRVRGQADLVLIDNTFYLLLVVEIPDGTPIETTDVIGIDLGIVNLATDSLGEVFSGKKIINLRKRYARIRARLQSKGTKSAKRLLKKRSKKEKRMARDINHCISKKIVEKALRHRSVIALEDLKGISKLKTKKNGKTVNKSQRSQLSNWSFYQLRQFIVYKAQKFGVPLVFVDPRHTSQTCFACGHVAKENRKTQSEFVCVSCGHADHADHNAACVIASRAAVIQPYAV</sequence>
<dbReference type="EMBL" id="BOQE01000002">
    <property type="protein sequence ID" value="GIM48536.1"/>
    <property type="molecule type" value="Genomic_DNA"/>
</dbReference>
<organism evidence="8 9">
    <name type="scientific">Collibacillus ludicampi</name>
    <dbReference type="NCBI Taxonomy" id="2771369"/>
    <lineage>
        <taxon>Bacteria</taxon>
        <taxon>Bacillati</taxon>
        <taxon>Bacillota</taxon>
        <taxon>Bacilli</taxon>
        <taxon>Bacillales</taxon>
        <taxon>Alicyclobacillaceae</taxon>
        <taxon>Collibacillus</taxon>
    </lineage>
</organism>
<dbReference type="InterPro" id="IPR051399">
    <property type="entry name" value="RNA-guided_DNA_endo/Transpos"/>
</dbReference>
<evidence type="ECO:0000259" key="6">
    <source>
        <dbReference type="Pfam" id="PF01385"/>
    </source>
</evidence>
<evidence type="ECO:0000256" key="4">
    <source>
        <dbReference type="ARBA" id="ARBA00023125"/>
    </source>
</evidence>
<keyword evidence="5" id="KW-0233">DNA recombination</keyword>
<dbReference type="Pfam" id="PF07282">
    <property type="entry name" value="Cas12f1-like_TNB"/>
    <property type="match status" value="1"/>
</dbReference>
<name>A0AAV4LKX4_9BACL</name>
<dbReference type="NCBIfam" id="TIGR01766">
    <property type="entry name" value="IS200/IS605 family accessory protein TnpB-like domain"/>
    <property type="match status" value="1"/>
</dbReference>
<dbReference type="GO" id="GO:0032196">
    <property type="term" value="P:transposition"/>
    <property type="evidence" value="ECO:0007669"/>
    <property type="project" value="UniProtKB-KW"/>
</dbReference>
<keyword evidence="3" id="KW-0815">Transposition</keyword>
<dbReference type="NCBIfam" id="NF040570">
    <property type="entry name" value="guided_TnpB"/>
    <property type="match status" value="1"/>
</dbReference>
<evidence type="ECO:0000256" key="2">
    <source>
        <dbReference type="ARBA" id="ARBA00011044"/>
    </source>
</evidence>